<dbReference type="SFLD" id="SFLDS00005">
    <property type="entry name" value="Isoprenoid_Synthase_Type_I"/>
    <property type="match status" value="1"/>
</dbReference>
<proteinExistence type="predicted"/>
<dbReference type="InterPro" id="IPR008949">
    <property type="entry name" value="Isoprenoid_synthase_dom_sf"/>
</dbReference>
<dbReference type="Proteomes" id="UP001218246">
    <property type="component" value="Unassembled WGS sequence"/>
</dbReference>
<dbReference type="InterPro" id="IPR044843">
    <property type="entry name" value="Trans_IPPS_bact-type"/>
</dbReference>
<dbReference type="SFLD" id="SFLDG01212">
    <property type="entry name" value="Phytoene_synthase_like"/>
    <property type="match status" value="1"/>
</dbReference>
<sequence length="285" mass="33710">MISLEKAYNECQQVIMKNSQTFYKAFSFLPREKRNAVWAVYTFCRRVDDIVDEGSNVLVELTKFEETFRRFLQGHIDRTDFLWVALEDVFERFRMEVKPFWEMIEGQRMDLIQMEYKTYDELLHYSYHVASTVGLMLLPILAPKNANELKEGGIALGLAMQITNILRDIAEDFERGRIYLPAEVMHTYQYTKEDLSRGIVNEAFIAMWEDLAKRAELLYETAFSTMHLYPLASRLPVEGAARLYRAILFEIRKQNYRVFDAKHYVSDEHKQEIMHLLKSKVKEVI</sequence>
<dbReference type="PANTHER" id="PTHR31480">
    <property type="entry name" value="BIFUNCTIONAL LYCOPENE CYCLASE/PHYTOENE SYNTHASE"/>
    <property type="match status" value="1"/>
</dbReference>
<evidence type="ECO:0000256" key="3">
    <source>
        <dbReference type="ARBA" id="ARBA00022746"/>
    </source>
</evidence>
<accession>A0ABT6H4G8</accession>
<evidence type="ECO:0000313" key="5">
    <source>
        <dbReference type="Proteomes" id="UP001218246"/>
    </source>
</evidence>
<dbReference type="GO" id="GO:0016740">
    <property type="term" value="F:transferase activity"/>
    <property type="evidence" value="ECO:0007669"/>
    <property type="project" value="UniProtKB-KW"/>
</dbReference>
<dbReference type="SFLD" id="SFLDG01018">
    <property type="entry name" value="Squalene/Phytoene_Synthase_Lik"/>
    <property type="match status" value="1"/>
</dbReference>
<protein>
    <submittedName>
        <fullName evidence="4">Phytoene/squalene synthase family protein</fullName>
        <ecNumber evidence="4">2.5.1.-</ecNumber>
    </submittedName>
</protein>
<dbReference type="InterPro" id="IPR002060">
    <property type="entry name" value="Squ/phyt_synthse"/>
</dbReference>
<gene>
    <name evidence="4" type="ORF">P6P90_08130</name>
</gene>
<dbReference type="InterPro" id="IPR019845">
    <property type="entry name" value="Squalene/phytoene_synthase_CS"/>
</dbReference>
<reference evidence="4 5" key="1">
    <citation type="submission" date="2023-04" db="EMBL/GenBank/DDBJ databases">
        <title>Ectobacillus antri isolated from activated sludge.</title>
        <authorList>
            <person name="Yan P."/>
            <person name="Liu X."/>
        </authorList>
    </citation>
    <scope>NUCLEOTIDE SEQUENCE [LARGE SCALE GENOMIC DNA]</scope>
    <source>
        <strain evidence="4 5">C18H</strain>
    </source>
</reference>
<dbReference type="EMBL" id="JARULN010000005">
    <property type="protein sequence ID" value="MDG5753940.1"/>
    <property type="molecule type" value="Genomic_DNA"/>
</dbReference>
<dbReference type="CDD" id="cd00683">
    <property type="entry name" value="Trans_IPPS_HH"/>
    <property type="match status" value="1"/>
</dbReference>
<dbReference type="RefSeq" id="WP_187695360.1">
    <property type="nucleotide sequence ID" value="NZ_JARRRY010000003.1"/>
</dbReference>
<evidence type="ECO:0000256" key="2">
    <source>
        <dbReference type="ARBA" id="ARBA00022679"/>
    </source>
</evidence>
<comment type="pathway">
    <text evidence="1">Carotenoid biosynthesis.</text>
</comment>
<dbReference type="Pfam" id="PF00494">
    <property type="entry name" value="SQS_PSY"/>
    <property type="match status" value="1"/>
</dbReference>
<organism evidence="4 5">
    <name type="scientific">Ectobacillus antri</name>
    <dbReference type="NCBI Taxonomy" id="2486280"/>
    <lineage>
        <taxon>Bacteria</taxon>
        <taxon>Bacillati</taxon>
        <taxon>Bacillota</taxon>
        <taxon>Bacilli</taxon>
        <taxon>Bacillales</taxon>
        <taxon>Bacillaceae</taxon>
        <taxon>Ectobacillus</taxon>
    </lineage>
</organism>
<dbReference type="InterPro" id="IPR033904">
    <property type="entry name" value="Trans_IPPS_HH"/>
</dbReference>
<dbReference type="PROSITE" id="PS01045">
    <property type="entry name" value="SQUALEN_PHYTOEN_SYN_2"/>
    <property type="match status" value="1"/>
</dbReference>
<evidence type="ECO:0000256" key="1">
    <source>
        <dbReference type="ARBA" id="ARBA00004829"/>
    </source>
</evidence>
<keyword evidence="5" id="KW-1185">Reference proteome</keyword>
<evidence type="ECO:0000313" key="4">
    <source>
        <dbReference type="EMBL" id="MDG5753940.1"/>
    </source>
</evidence>
<dbReference type="EC" id="2.5.1.-" evidence="4"/>
<name>A0ABT6H4G8_9BACI</name>
<dbReference type="Gene3D" id="1.10.600.10">
    <property type="entry name" value="Farnesyl Diphosphate Synthase"/>
    <property type="match status" value="1"/>
</dbReference>
<keyword evidence="2 4" id="KW-0808">Transferase</keyword>
<keyword evidence="3" id="KW-0125">Carotenoid biosynthesis</keyword>
<dbReference type="SUPFAM" id="SSF48576">
    <property type="entry name" value="Terpenoid synthases"/>
    <property type="match status" value="1"/>
</dbReference>
<comment type="caution">
    <text evidence="4">The sequence shown here is derived from an EMBL/GenBank/DDBJ whole genome shotgun (WGS) entry which is preliminary data.</text>
</comment>
<dbReference type="PROSITE" id="PS01044">
    <property type="entry name" value="SQUALEN_PHYTOEN_SYN_1"/>
    <property type="match status" value="1"/>
</dbReference>